<name>A0A0A8ZTQ9_ARUDO</name>
<proteinExistence type="predicted"/>
<accession>A0A0A8ZTQ9</accession>
<protein>
    <submittedName>
        <fullName evidence="1">Uncharacterized protein</fullName>
    </submittedName>
</protein>
<reference evidence="1" key="1">
    <citation type="submission" date="2014-09" db="EMBL/GenBank/DDBJ databases">
        <authorList>
            <person name="Magalhaes I.L.F."/>
            <person name="Oliveira U."/>
            <person name="Santos F.R."/>
            <person name="Vidigal T.H.D.A."/>
            <person name="Brescovit A.D."/>
            <person name="Santos A.J."/>
        </authorList>
    </citation>
    <scope>NUCLEOTIDE SEQUENCE</scope>
    <source>
        <tissue evidence="1">Shoot tissue taken approximately 20 cm above the soil surface</tissue>
    </source>
</reference>
<dbReference type="EMBL" id="GBRH01255724">
    <property type="protein sequence ID" value="JAD42171.1"/>
    <property type="molecule type" value="Transcribed_RNA"/>
</dbReference>
<organism evidence="1">
    <name type="scientific">Arundo donax</name>
    <name type="common">Giant reed</name>
    <name type="synonym">Donax arundinaceus</name>
    <dbReference type="NCBI Taxonomy" id="35708"/>
    <lineage>
        <taxon>Eukaryota</taxon>
        <taxon>Viridiplantae</taxon>
        <taxon>Streptophyta</taxon>
        <taxon>Embryophyta</taxon>
        <taxon>Tracheophyta</taxon>
        <taxon>Spermatophyta</taxon>
        <taxon>Magnoliopsida</taxon>
        <taxon>Liliopsida</taxon>
        <taxon>Poales</taxon>
        <taxon>Poaceae</taxon>
        <taxon>PACMAD clade</taxon>
        <taxon>Arundinoideae</taxon>
        <taxon>Arundineae</taxon>
        <taxon>Arundo</taxon>
    </lineage>
</organism>
<evidence type="ECO:0000313" key="1">
    <source>
        <dbReference type="EMBL" id="JAD42171.1"/>
    </source>
</evidence>
<sequence length="21" mass="2360">MTKKQNTITRDIILSLRTAVG</sequence>
<dbReference type="AlphaFoldDB" id="A0A0A8ZTQ9"/>
<reference evidence="1" key="2">
    <citation type="journal article" date="2015" name="Data Brief">
        <title>Shoot transcriptome of the giant reed, Arundo donax.</title>
        <authorList>
            <person name="Barrero R.A."/>
            <person name="Guerrero F.D."/>
            <person name="Moolhuijzen P."/>
            <person name="Goolsby J.A."/>
            <person name="Tidwell J."/>
            <person name="Bellgard S.E."/>
            <person name="Bellgard M.I."/>
        </authorList>
    </citation>
    <scope>NUCLEOTIDE SEQUENCE</scope>
    <source>
        <tissue evidence="1">Shoot tissue taken approximately 20 cm above the soil surface</tissue>
    </source>
</reference>